<dbReference type="InterPro" id="IPR036136">
    <property type="entry name" value="Nit/Sulf_reduc_fer-like_dom_sf"/>
</dbReference>
<evidence type="ECO:0000256" key="6">
    <source>
        <dbReference type="ARBA" id="ARBA00023004"/>
    </source>
</evidence>
<dbReference type="Gene3D" id="3.30.413.10">
    <property type="entry name" value="Sulfite Reductase Hemoprotein, domain 1"/>
    <property type="match status" value="1"/>
</dbReference>
<proteinExistence type="inferred from homology"/>
<evidence type="ECO:0000256" key="3">
    <source>
        <dbReference type="ARBA" id="ARBA00022617"/>
    </source>
</evidence>
<dbReference type="Pfam" id="PF01077">
    <property type="entry name" value="NIR_SIR"/>
    <property type="match status" value="1"/>
</dbReference>
<dbReference type="Gene3D" id="3.90.480.20">
    <property type="match status" value="1"/>
</dbReference>
<keyword evidence="6" id="KW-0408">Iron</keyword>
<dbReference type="AlphaFoldDB" id="A0A4Q0ZEX2"/>
<keyword evidence="5" id="KW-0560">Oxidoreductase</keyword>
<evidence type="ECO:0000259" key="8">
    <source>
        <dbReference type="Pfam" id="PF01077"/>
    </source>
</evidence>
<dbReference type="GO" id="GO:0046872">
    <property type="term" value="F:metal ion binding"/>
    <property type="evidence" value="ECO:0007669"/>
    <property type="project" value="UniProtKB-KW"/>
</dbReference>
<dbReference type="RefSeq" id="WP_128985835.1">
    <property type="nucleotide sequence ID" value="NZ_PDJZ01000003.1"/>
</dbReference>
<dbReference type="InterPro" id="IPR051329">
    <property type="entry name" value="NIR_SIR_4Fe-4S"/>
</dbReference>
<evidence type="ECO:0000256" key="2">
    <source>
        <dbReference type="ARBA" id="ARBA00022485"/>
    </source>
</evidence>
<dbReference type="EMBL" id="PDJZ01000003">
    <property type="protein sequence ID" value="RXJ84974.1"/>
    <property type="molecule type" value="Genomic_DNA"/>
</dbReference>
<dbReference type="SUPFAM" id="SSF56014">
    <property type="entry name" value="Nitrite and sulphite reductase 4Fe-4S domain-like"/>
    <property type="match status" value="1"/>
</dbReference>
<dbReference type="PANTHER" id="PTHR32439">
    <property type="entry name" value="FERREDOXIN--NITRITE REDUCTASE, CHLOROPLASTIC"/>
    <property type="match status" value="1"/>
</dbReference>
<dbReference type="InterPro" id="IPR005117">
    <property type="entry name" value="NiRdtase/SiRdtase_haem-b_fer"/>
</dbReference>
<keyword evidence="3" id="KW-0349">Heme</keyword>
<dbReference type="Proteomes" id="UP000290870">
    <property type="component" value="Unassembled WGS sequence"/>
</dbReference>
<dbReference type="GO" id="GO:0016491">
    <property type="term" value="F:oxidoreductase activity"/>
    <property type="evidence" value="ECO:0007669"/>
    <property type="project" value="UniProtKB-KW"/>
</dbReference>
<evidence type="ECO:0000259" key="9">
    <source>
        <dbReference type="Pfam" id="PF03460"/>
    </source>
</evidence>
<comment type="caution">
    <text evidence="10">The sequence shown here is derived from an EMBL/GenBank/DDBJ whole genome shotgun (WGS) entry which is preliminary data.</text>
</comment>
<protein>
    <submittedName>
        <fullName evidence="10">Sulfite reductase</fullName>
    </submittedName>
</protein>
<feature type="domain" description="Nitrite/Sulfite reductase ferredoxin-like" evidence="9">
    <location>
        <begin position="53"/>
        <end position="117"/>
    </location>
</feature>
<name>A0A4Q0ZEX2_9BACT</name>
<accession>A0A4Q0ZEX2</accession>
<evidence type="ECO:0000256" key="4">
    <source>
        <dbReference type="ARBA" id="ARBA00022723"/>
    </source>
</evidence>
<evidence type="ECO:0000256" key="1">
    <source>
        <dbReference type="ARBA" id="ARBA00010429"/>
    </source>
</evidence>
<comment type="similarity">
    <text evidence="1">Belongs to the nitrite and sulfite reductase 4Fe-4S domain family.</text>
</comment>
<dbReference type="OrthoDB" id="5342187at2"/>
<reference evidence="10 11" key="1">
    <citation type="submission" date="2017-10" db="EMBL/GenBank/DDBJ databases">
        <title>Genomics of the genus Arcobacter.</title>
        <authorList>
            <person name="Perez-Cataluna A."/>
            <person name="Figueras M.J."/>
        </authorList>
    </citation>
    <scope>NUCLEOTIDE SEQUENCE [LARGE SCALE GENOMIC DNA]</scope>
    <source>
        <strain evidence="10 11">F26</strain>
    </source>
</reference>
<sequence>MSNNLALNIEKIKKEKSGIDVLADIYFHAVFGEKISPENLERFKWYGIYAQDEQQNYFSIKIPLNMGELNLIQLKTLSLISKQFSDNSLIFSNEQKIEFKNIKIFDLPKIFKLLQEVNLNTFFEAGHTVRRVLTCPVNGIDKTQLIDVEPLANKLNETFIGNKKFENLPNKLQIAISGYEEGCDVQFTPDVSFNAIKDSKEKILFNVKILGNSIGFIASSQVLKTAIAIANIYKDFGERDDIEKSSFEYLVKNLGLIRFYDILNSTINYKIQQSSFKNEISHPRKPRLGINESKIEGQSYIGCKIYDRVVQSSKLDNLSSLLEKYEANKVKLTHKGNIIILDVPTLNAQNLACELEKISFNPFV</sequence>
<dbReference type="SUPFAM" id="SSF55124">
    <property type="entry name" value="Nitrite/Sulfite reductase N-terminal domain-like"/>
    <property type="match status" value="2"/>
</dbReference>
<dbReference type="GO" id="GO:0020037">
    <property type="term" value="F:heme binding"/>
    <property type="evidence" value="ECO:0007669"/>
    <property type="project" value="InterPro"/>
</dbReference>
<evidence type="ECO:0000256" key="5">
    <source>
        <dbReference type="ARBA" id="ARBA00023002"/>
    </source>
</evidence>
<dbReference type="InterPro" id="IPR045854">
    <property type="entry name" value="NO2/SO3_Rdtase_4Fe4S_sf"/>
</dbReference>
<dbReference type="InterPro" id="IPR006067">
    <property type="entry name" value="NO2/SO3_Rdtase_4Fe4S_dom"/>
</dbReference>
<gene>
    <name evidence="10" type="ORF">CRU90_03185</name>
</gene>
<evidence type="ECO:0000313" key="10">
    <source>
        <dbReference type="EMBL" id="RXJ84974.1"/>
    </source>
</evidence>
<evidence type="ECO:0000256" key="7">
    <source>
        <dbReference type="ARBA" id="ARBA00023014"/>
    </source>
</evidence>
<keyword evidence="2" id="KW-0004">4Fe-4S</keyword>
<feature type="domain" description="Nitrite/sulphite reductase 4Fe-4S" evidence="8">
    <location>
        <begin position="126"/>
        <end position="263"/>
    </location>
</feature>
<dbReference type="PANTHER" id="PTHR32439:SF0">
    <property type="entry name" value="FERREDOXIN--NITRITE REDUCTASE, CHLOROPLASTIC"/>
    <property type="match status" value="1"/>
</dbReference>
<organism evidence="10 11">
    <name type="scientific">Arcobacter cloacae</name>
    <dbReference type="NCBI Taxonomy" id="1054034"/>
    <lineage>
        <taxon>Bacteria</taxon>
        <taxon>Pseudomonadati</taxon>
        <taxon>Campylobacterota</taxon>
        <taxon>Epsilonproteobacteria</taxon>
        <taxon>Campylobacterales</taxon>
        <taxon>Arcobacteraceae</taxon>
        <taxon>Arcobacter</taxon>
    </lineage>
</organism>
<keyword evidence="4" id="KW-0479">Metal-binding</keyword>
<evidence type="ECO:0000313" key="11">
    <source>
        <dbReference type="Proteomes" id="UP000290870"/>
    </source>
</evidence>
<keyword evidence="7" id="KW-0411">Iron-sulfur</keyword>
<dbReference type="GO" id="GO:0051539">
    <property type="term" value="F:4 iron, 4 sulfur cluster binding"/>
    <property type="evidence" value="ECO:0007669"/>
    <property type="project" value="UniProtKB-KW"/>
</dbReference>
<dbReference type="Pfam" id="PF03460">
    <property type="entry name" value="NIR_SIR_ferr"/>
    <property type="match status" value="1"/>
</dbReference>